<reference evidence="2 3" key="1">
    <citation type="journal article" date="2018" name="PLoS Genet.">
        <title>Population sequencing reveals clonal diversity and ancestral inbreeding in the grapevine cultivar Chardonnay.</title>
        <authorList>
            <person name="Roach M.J."/>
            <person name="Johnson D.L."/>
            <person name="Bohlmann J."/>
            <person name="van Vuuren H.J."/>
            <person name="Jones S.J."/>
            <person name="Pretorius I.S."/>
            <person name="Schmidt S.A."/>
            <person name="Borneman A.R."/>
        </authorList>
    </citation>
    <scope>NUCLEOTIDE SEQUENCE [LARGE SCALE GENOMIC DNA]</scope>
    <source>
        <strain evidence="3">cv. Chardonnay</strain>
        <tissue evidence="2">Leaf</tissue>
    </source>
</reference>
<feature type="region of interest" description="Disordered" evidence="1">
    <location>
        <begin position="85"/>
        <end position="147"/>
    </location>
</feature>
<dbReference type="AlphaFoldDB" id="A0A438KB33"/>
<evidence type="ECO:0000313" key="2">
    <source>
        <dbReference type="EMBL" id="RVX18404.1"/>
    </source>
</evidence>
<comment type="caution">
    <text evidence="2">The sequence shown here is derived from an EMBL/GenBank/DDBJ whole genome shotgun (WGS) entry which is preliminary data.</text>
</comment>
<protein>
    <submittedName>
        <fullName evidence="2">Histone deacetylase 6</fullName>
    </submittedName>
</protein>
<dbReference type="EMBL" id="QGNW01000011">
    <property type="protein sequence ID" value="RVX18404.1"/>
    <property type="molecule type" value="Genomic_DNA"/>
</dbReference>
<sequence>MSSVESLASLQVWVSWILMCTTLVSFQHLESSPSPLCENLKFASQLSASQFTMLLSYLLVFHFHFDAYHWNMLLEQLSRLPHAPSVPFQTTPPITKVPEEEEEDMDKRPKPRIWNGEDCESDPDEDEKPRAQFSNTNHHPTSNVEMR</sequence>
<name>A0A438KB33_VITVI</name>
<dbReference type="OrthoDB" id="1918432at2759"/>
<organism evidence="2 3">
    <name type="scientific">Vitis vinifera</name>
    <name type="common">Grape</name>
    <dbReference type="NCBI Taxonomy" id="29760"/>
    <lineage>
        <taxon>Eukaryota</taxon>
        <taxon>Viridiplantae</taxon>
        <taxon>Streptophyta</taxon>
        <taxon>Embryophyta</taxon>
        <taxon>Tracheophyta</taxon>
        <taxon>Spermatophyta</taxon>
        <taxon>Magnoliopsida</taxon>
        <taxon>eudicotyledons</taxon>
        <taxon>Gunneridae</taxon>
        <taxon>Pentapetalae</taxon>
        <taxon>rosids</taxon>
        <taxon>Vitales</taxon>
        <taxon>Vitaceae</taxon>
        <taxon>Viteae</taxon>
        <taxon>Vitis</taxon>
    </lineage>
</organism>
<feature type="compositionally biased region" description="Polar residues" evidence="1">
    <location>
        <begin position="132"/>
        <end position="147"/>
    </location>
</feature>
<proteinExistence type="predicted"/>
<accession>A0A438KB33</accession>
<evidence type="ECO:0000256" key="1">
    <source>
        <dbReference type="SAM" id="MobiDB-lite"/>
    </source>
</evidence>
<gene>
    <name evidence="2" type="primary">HDA6_0</name>
    <name evidence="2" type="ORF">CK203_006413</name>
</gene>
<feature type="compositionally biased region" description="Acidic residues" evidence="1">
    <location>
        <begin position="117"/>
        <end position="126"/>
    </location>
</feature>
<evidence type="ECO:0000313" key="3">
    <source>
        <dbReference type="Proteomes" id="UP000288805"/>
    </source>
</evidence>
<dbReference type="Proteomes" id="UP000288805">
    <property type="component" value="Unassembled WGS sequence"/>
</dbReference>